<organism evidence="1 2">
    <name type="scientific">Bartonella krasnovii</name>
    <dbReference type="NCBI Taxonomy" id="2267275"/>
    <lineage>
        <taxon>Bacteria</taxon>
        <taxon>Pseudomonadati</taxon>
        <taxon>Pseudomonadota</taxon>
        <taxon>Alphaproteobacteria</taxon>
        <taxon>Hyphomicrobiales</taxon>
        <taxon>Bartonellaceae</taxon>
        <taxon>Bartonella</taxon>
    </lineage>
</organism>
<keyword evidence="1" id="KW-0614">Plasmid</keyword>
<dbReference type="EMBL" id="CP042965">
    <property type="protein sequence ID" value="QEG79329.1"/>
    <property type="molecule type" value="Genomic_DNA"/>
</dbReference>
<dbReference type="OrthoDB" id="7595056at2"/>
<accession>A0A5B9RMJ2</accession>
<dbReference type="GeneID" id="71062310"/>
<sequence length="109" mass="12485">MTRPRKFRLSVWCTFEEKETIEENARQTGLSISTYLRTVGQLEPVKTHIDYDVVKDLTKLQGDLGRVAGLLKLWLVTNNGKGGVPSDINQMMISFRELQKQIFEKVSTL</sequence>
<dbReference type="AlphaFoldDB" id="A0A5B9RMJ2"/>
<name>A0A5B9RMJ2_9HYPH</name>
<proteinExistence type="predicted"/>
<protein>
    <submittedName>
        <fullName evidence="1">Conjugal transfer protein TraJ</fullName>
    </submittedName>
</protein>
<evidence type="ECO:0000313" key="1">
    <source>
        <dbReference type="EMBL" id="QEG79329.1"/>
    </source>
</evidence>
<gene>
    <name evidence="1" type="ORF">D1092_09285</name>
</gene>
<geneLocation type="plasmid" evidence="2">
    <name>poe11-1</name>
</geneLocation>
<dbReference type="InterPro" id="IPR053842">
    <property type="entry name" value="NikA-like"/>
</dbReference>
<dbReference type="Pfam" id="PF21983">
    <property type="entry name" value="NikA-like"/>
    <property type="match status" value="1"/>
</dbReference>
<dbReference type="KEGG" id="barn:D1092_09285"/>
<reference evidence="2" key="1">
    <citation type="submission" date="2019-07" db="EMBL/GenBank/DDBJ databases">
        <title>Bartonella kosoyii sp. nov. and Bartonella krasnovii sp. nov., two novel members of the Bartonella elizabethae complex sensu lato, isolated from black rats and wild desert rodent-fleas.</title>
        <authorList>
            <person name="Gutierrez R."/>
            <person name="Shalit T."/>
            <person name="Markus B."/>
            <person name="Yuan C."/>
            <person name="Nachum-Biala Y."/>
            <person name="Elad D."/>
            <person name="Harrus S."/>
        </authorList>
    </citation>
    <scope>NUCLEOTIDE SEQUENCE [LARGE SCALE GENOMIC DNA]</scope>
    <source>
        <strain evidence="2">OE 1-1</strain>
        <plasmid evidence="2">poe11-1</plasmid>
    </source>
</reference>
<dbReference type="RefSeq" id="WP_151030309.1">
    <property type="nucleotide sequence ID" value="NZ_CP042965.1"/>
</dbReference>
<dbReference type="Proteomes" id="UP000321311">
    <property type="component" value="Plasmid pOE11-1"/>
</dbReference>
<evidence type="ECO:0000313" key="2">
    <source>
        <dbReference type="Proteomes" id="UP000321311"/>
    </source>
</evidence>